<proteinExistence type="predicted"/>
<dbReference type="EMBL" id="UOEU01000220">
    <property type="protein sequence ID" value="VAW31444.1"/>
    <property type="molecule type" value="Genomic_DNA"/>
</dbReference>
<organism evidence="1">
    <name type="scientific">hydrothermal vent metagenome</name>
    <dbReference type="NCBI Taxonomy" id="652676"/>
    <lineage>
        <taxon>unclassified sequences</taxon>
        <taxon>metagenomes</taxon>
        <taxon>ecological metagenomes</taxon>
    </lineage>
</organism>
<protein>
    <recommendedName>
        <fullName evidence="2">Calcium binding protein from Anabaena CcbP</fullName>
    </recommendedName>
</protein>
<dbReference type="AlphaFoldDB" id="A0A3B0VIE4"/>
<dbReference type="InterPro" id="IPR020994">
    <property type="entry name" value="Uncharacterised_Ca-bd_CcbP"/>
</dbReference>
<gene>
    <name evidence="1" type="ORF">MNBD_CHLOROFLEXI01-3975</name>
</gene>
<name>A0A3B0VIE4_9ZZZZ</name>
<evidence type="ECO:0000313" key="1">
    <source>
        <dbReference type="EMBL" id="VAW31444.1"/>
    </source>
</evidence>
<accession>A0A3B0VIE4</accession>
<evidence type="ECO:0008006" key="2">
    <source>
        <dbReference type="Google" id="ProtNLM"/>
    </source>
</evidence>
<dbReference type="Pfam" id="PF11535">
    <property type="entry name" value="Calci_bind_CcbP"/>
    <property type="match status" value="1"/>
</dbReference>
<dbReference type="Gene3D" id="6.10.140.400">
    <property type="match status" value="2"/>
</dbReference>
<sequence>MSRIEKDKEREERIHDEAIVDAYGAEEQVMGWYYYLAESMTFPFQAKCIQEIRKSPLKLNEIITVKDMVSDDDSFEMLAEIEFMDRTMGVPLHQLDPIDVDEETHQVIEDWQYWIARGYGFG</sequence>
<reference evidence="1" key="1">
    <citation type="submission" date="2018-06" db="EMBL/GenBank/DDBJ databases">
        <authorList>
            <person name="Zhirakovskaya E."/>
        </authorList>
    </citation>
    <scope>NUCLEOTIDE SEQUENCE</scope>
</reference>